<organism evidence="7">
    <name type="scientific">Henneguya salminicola</name>
    <name type="common">Myxosporean</name>
    <dbReference type="NCBI Taxonomy" id="69463"/>
    <lineage>
        <taxon>Eukaryota</taxon>
        <taxon>Metazoa</taxon>
        <taxon>Cnidaria</taxon>
        <taxon>Myxozoa</taxon>
        <taxon>Myxosporea</taxon>
        <taxon>Bivalvulida</taxon>
        <taxon>Platysporina</taxon>
        <taxon>Myxobolidae</taxon>
        <taxon>Henneguya</taxon>
    </lineage>
</organism>
<dbReference type="NCBIfam" id="NF006343">
    <property type="entry name" value="PRK08570.1"/>
    <property type="match status" value="1"/>
</dbReference>
<reference evidence="7" key="1">
    <citation type="submission" date="2018-11" db="EMBL/GenBank/DDBJ databases">
        <title>Henneguya salminicola genome and transcriptome.</title>
        <authorList>
            <person name="Yahalomi D."/>
            <person name="Atkinson S.D."/>
            <person name="Neuhof M."/>
            <person name="Chang E.S."/>
            <person name="Philippe H."/>
            <person name="Cartwright P."/>
            <person name="Bartholomew J.L."/>
            <person name="Huchon D."/>
        </authorList>
    </citation>
    <scope>NUCLEOTIDE SEQUENCE</scope>
    <source>
        <strain evidence="7">Hz1</strain>
        <tissue evidence="7">Whole</tissue>
    </source>
</reference>
<dbReference type="InterPro" id="IPR035970">
    <property type="entry name" value="60S_ribosomal_eL19_sf"/>
</dbReference>
<dbReference type="FunFam" id="1.10.1200.240:FF:000001">
    <property type="entry name" value="Ribosomal protein L19"/>
    <property type="match status" value="1"/>
</dbReference>
<proteinExistence type="inferred from homology"/>
<dbReference type="SMART" id="SM01416">
    <property type="entry name" value="Ribosomal_L19e"/>
    <property type="match status" value="1"/>
</dbReference>
<sequence length="194" mass="22700">MSSLKTQKLLASKIMKCGKNKIWLDPNEIPEISSAISRMNIRKLINDGLVIRKPTCVHTRYRTLLRKDAKSRGRHRGLGKRKGTAEARMPSKILWIRRIRVLRSLLKKFRESKKIDKKFYCELRKKVKGNMFKNKRVLMEHIFKKKAEHIRAKTLLDQAESRRRGVRSKLISAEKLKQKISSRSSEKPKPVVST</sequence>
<dbReference type="FunFam" id="1.10.1650.10:FF:000001">
    <property type="entry name" value="Ribosomal protein L19"/>
    <property type="match status" value="1"/>
</dbReference>
<dbReference type="GO" id="GO:0022625">
    <property type="term" value="C:cytosolic large ribosomal subunit"/>
    <property type="evidence" value="ECO:0007669"/>
    <property type="project" value="InterPro"/>
</dbReference>
<dbReference type="GO" id="GO:0006412">
    <property type="term" value="P:translation"/>
    <property type="evidence" value="ECO:0007669"/>
    <property type="project" value="InterPro"/>
</dbReference>
<feature type="domain" description="Large ribosomal subunit protein eL19" evidence="6">
    <location>
        <begin position="3"/>
        <end position="146"/>
    </location>
</feature>
<dbReference type="Pfam" id="PF01280">
    <property type="entry name" value="Ribosomal_L19e"/>
    <property type="match status" value="1"/>
</dbReference>
<dbReference type="InterPro" id="IPR015972">
    <property type="entry name" value="Ribosomal_eL19_dom1"/>
</dbReference>
<dbReference type="Pfam" id="PF25476">
    <property type="entry name" value="Ribosomal_L19e_C"/>
    <property type="match status" value="1"/>
</dbReference>
<evidence type="ECO:0000256" key="5">
    <source>
        <dbReference type="ARBA" id="ARBA00035324"/>
    </source>
</evidence>
<keyword evidence="3" id="KW-0687">Ribonucleoprotein</keyword>
<evidence type="ECO:0000256" key="4">
    <source>
        <dbReference type="ARBA" id="ARBA00035217"/>
    </source>
</evidence>
<name>A0A6G3MIS3_HENSL</name>
<comment type="similarity">
    <text evidence="1">Belongs to the eukaryotic ribosomal protein eL19 family.</text>
</comment>
<evidence type="ECO:0000313" key="7">
    <source>
        <dbReference type="EMBL" id="NDJ93942.1"/>
    </source>
</evidence>
<dbReference type="EMBL" id="GHBP01005703">
    <property type="protein sequence ID" value="NDJ93942.1"/>
    <property type="molecule type" value="Transcribed_RNA"/>
</dbReference>
<evidence type="ECO:0000256" key="3">
    <source>
        <dbReference type="ARBA" id="ARBA00023274"/>
    </source>
</evidence>
<evidence type="ECO:0000256" key="1">
    <source>
        <dbReference type="ARBA" id="ARBA00011082"/>
    </source>
</evidence>
<dbReference type="CDD" id="cd01417">
    <property type="entry name" value="Ribosomal_L19e_E"/>
    <property type="match status" value="1"/>
</dbReference>
<dbReference type="PANTHER" id="PTHR10722">
    <property type="entry name" value="60S RIBOSOMAL PROTEIN L19"/>
    <property type="match status" value="1"/>
</dbReference>
<dbReference type="GO" id="GO:0003723">
    <property type="term" value="F:RNA binding"/>
    <property type="evidence" value="ECO:0007669"/>
    <property type="project" value="InterPro"/>
</dbReference>
<dbReference type="InterPro" id="IPR039547">
    <property type="entry name" value="Ribosomal_eL19"/>
</dbReference>
<evidence type="ECO:0000256" key="2">
    <source>
        <dbReference type="ARBA" id="ARBA00022980"/>
    </source>
</evidence>
<dbReference type="InterPro" id="IPR057260">
    <property type="entry name" value="Ribosomal_L19e_C"/>
</dbReference>
<dbReference type="InterPro" id="IPR057259">
    <property type="entry name" value="Ribosomal_L19e"/>
</dbReference>
<evidence type="ECO:0000259" key="6">
    <source>
        <dbReference type="SMART" id="SM01416"/>
    </source>
</evidence>
<dbReference type="GO" id="GO:0003735">
    <property type="term" value="F:structural constituent of ribosome"/>
    <property type="evidence" value="ECO:0007669"/>
    <property type="project" value="InterPro"/>
</dbReference>
<dbReference type="AlphaFoldDB" id="A0A6G3MIS3"/>
<keyword evidence="2 7" id="KW-0689">Ribosomal protein</keyword>
<dbReference type="Gene3D" id="1.10.1650.10">
    <property type="match status" value="1"/>
</dbReference>
<protein>
    <recommendedName>
        <fullName evidence="4">Large ribosomal subunit protein eL19</fullName>
    </recommendedName>
    <alternativeName>
        <fullName evidence="5">60S ribosomal protein L19</fullName>
    </alternativeName>
</protein>
<dbReference type="InterPro" id="IPR000196">
    <property type="entry name" value="Ribosomal_eL19_dom"/>
</dbReference>
<dbReference type="Gene3D" id="1.10.1200.240">
    <property type="match status" value="1"/>
</dbReference>
<dbReference type="InterPro" id="IPR033935">
    <property type="entry name" value="Ribosomal_eL19_euk"/>
</dbReference>
<accession>A0A6G3MIS3</accession>
<dbReference type="SUPFAM" id="SSF48140">
    <property type="entry name" value="Ribosomal protein L19 (L19e)"/>
    <property type="match status" value="1"/>
</dbReference>